<dbReference type="Pfam" id="PF22725">
    <property type="entry name" value="GFO_IDH_MocA_C3"/>
    <property type="match status" value="1"/>
</dbReference>
<dbReference type="SUPFAM" id="SSF51735">
    <property type="entry name" value="NAD(P)-binding Rossmann-fold domains"/>
    <property type="match status" value="1"/>
</dbReference>
<feature type="domain" description="Gfo/Idh/MocA-like oxidoreductase N-terminal" evidence="2">
    <location>
        <begin position="8"/>
        <end position="125"/>
    </location>
</feature>
<accession>A0A1M7AFV5</accession>
<organism evidence="4 5">
    <name type="scientific">Roseovarius pacificus</name>
    <dbReference type="NCBI Taxonomy" id="337701"/>
    <lineage>
        <taxon>Bacteria</taxon>
        <taxon>Pseudomonadati</taxon>
        <taxon>Pseudomonadota</taxon>
        <taxon>Alphaproteobacteria</taxon>
        <taxon>Rhodobacterales</taxon>
        <taxon>Roseobacteraceae</taxon>
        <taxon>Roseovarius</taxon>
    </lineage>
</organism>
<dbReference type="RefSeq" id="WP_073033997.1">
    <property type="nucleotide sequence ID" value="NZ_BMLR01000002.1"/>
</dbReference>
<dbReference type="Pfam" id="PF01408">
    <property type="entry name" value="GFO_IDH_MocA"/>
    <property type="match status" value="1"/>
</dbReference>
<dbReference type="SUPFAM" id="SSF55347">
    <property type="entry name" value="Glyceraldehyde-3-phosphate dehydrogenase-like, C-terminal domain"/>
    <property type="match status" value="1"/>
</dbReference>
<dbReference type="InterPro" id="IPR000683">
    <property type="entry name" value="Gfo/Idh/MocA-like_OxRdtase_N"/>
</dbReference>
<dbReference type="PANTHER" id="PTHR43818">
    <property type="entry name" value="BCDNA.GH03377"/>
    <property type="match status" value="1"/>
</dbReference>
<gene>
    <name evidence="4" type="ORF">SAMN05444398_102309</name>
</gene>
<dbReference type="STRING" id="337701.SAMN05444398_102309"/>
<evidence type="ECO:0000313" key="5">
    <source>
        <dbReference type="Proteomes" id="UP000183974"/>
    </source>
</evidence>
<proteinExistence type="predicted"/>
<dbReference type="InterPro" id="IPR050463">
    <property type="entry name" value="Gfo/Idh/MocA_oxidrdct_glycsds"/>
</dbReference>
<protein>
    <submittedName>
        <fullName evidence="4">Predicted dehydrogenase</fullName>
    </submittedName>
</protein>
<evidence type="ECO:0000313" key="4">
    <source>
        <dbReference type="EMBL" id="SHL41497.1"/>
    </source>
</evidence>
<dbReference type="Gene3D" id="3.30.360.10">
    <property type="entry name" value="Dihydrodipicolinate Reductase, domain 2"/>
    <property type="match status" value="1"/>
</dbReference>
<feature type="domain" description="GFO/IDH/MocA-like oxidoreductase" evidence="3">
    <location>
        <begin position="138"/>
        <end position="250"/>
    </location>
</feature>
<sequence length="331" mass="35003">MTNTPLCVAIVGMGKWGQILVNSVQGRSEKIRFVAGTTRTPTKVTGFAARQGIEMLPDLDAVLARNDIQGVVLATPHSQHRAQIEAAAAAGKHVFCEKPLALTADDAEAAFAAAEQANVTLAIGHNRRFLPAYTKLCQLVQEEIGELRQVIGNFSTGPWRYSAESWRTDPAESPAGGMTGLGIHTVDALIGLGLKPAEVTVANRRRAAHGLADTVTALIENTDGTLAIVTTVSGPGSFWRIEVFGSAGWAAMNGEHSVSFGRLGEPEQVWNFAFSDMERAELEAFADAITGKAPYPITAEQGLRGIRLFESICAAAADAPGGRASRAVLQG</sequence>
<dbReference type="InterPro" id="IPR036291">
    <property type="entry name" value="NAD(P)-bd_dom_sf"/>
</dbReference>
<evidence type="ECO:0000259" key="2">
    <source>
        <dbReference type="Pfam" id="PF01408"/>
    </source>
</evidence>
<name>A0A1M7AFV5_9RHOB</name>
<dbReference type="Gene3D" id="3.40.50.720">
    <property type="entry name" value="NAD(P)-binding Rossmann-like Domain"/>
    <property type="match status" value="1"/>
</dbReference>
<keyword evidence="5" id="KW-1185">Reference proteome</keyword>
<dbReference type="Proteomes" id="UP000183974">
    <property type="component" value="Unassembled WGS sequence"/>
</dbReference>
<reference evidence="4 5" key="1">
    <citation type="submission" date="2016-11" db="EMBL/GenBank/DDBJ databases">
        <authorList>
            <person name="Jaros S."/>
            <person name="Januszkiewicz K."/>
            <person name="Wedrychowicz H."/>
        </authorList>
    </citation>
    <scope>NUCLEOTIDE SEQUENCE [LARGE SCALE GENOMIC DNA]</scope>
    <source>
        <strain evidence="4 5">DSM 29589</strain>
    </source>
</reference>
<keyword evidence="1" id="KW-0560">Oxidoreductase</keyword>
<evidence type="ECO:0000259" key="3">
    <source>
        <dbReference type="Pfam" id="PF22725"/>
    </source>
</evidence>
<evidence type="ECO:0000256" key="1">
    <source>
        <dbReference type="ARBA" id="ARBA00023002"/>
    </source>
</evidence>
<dbReference type="InterPro" id="IPR055170">
    <property type="entry name" value="GFO_IDH_MocA-like_dom"/>
</dbReference>
<dbReference type="PANTHER" id="PTHR43818:SF11">
    <property type="entry name" value="BCDNA.GH03377"/>
    <property type="match status" value="1"/>
</dbReference>
<dbReference type="GO" id="GO:0000166">
    <property type="term" value="F:nucleotide binding"/>
    <property type="evidence" value="ECO:0007669"/>
    <property type="project" value="InterPro"/>
</dbReference>
<dbReference type="AlphaFoldDB" id="A0A1M7AFV5"/>
<dbReference type="OrthoDB" id="7798185at2"/>
<dbReference type="EMBL" id="FRBR01000002">
    <property type="protein sequence ID" value="SHL41497.1"/>
    <property type="molecule type" value="Genomic_DNA"/>
</dbReference>
<dbReference type="GO" id="GO:0016491">
    <property type="term" value="F:oxidoreductase activity"/>
    <property type="evidence" value="ECO:0007669"/>
    <property type="project" value="UniProtKB-KW"/>
</dbReference>